<dbReference type="Pfam" id="PF02397">
    <property type="entry name" value="Bac_transf"/>
    <property type="match status" value="1"/>
</dbReference>
<dbReference type="InterPro" id="IPR003362">
    <property type="entry name" value="Bact_transf"/>
</dbReference>
<feature type="domain" description="Bacterial sugar transferase" evidence="3">
    <location>
        <begin position="35"/>
        <end position="220"/>
    </location>
</feature>
<dbReference type="PANTHER" id="PTHR30576">
    <property type="entry name" value="COLANIC BIOSYNTHESIS UDP-GLUCOSE LIPID CARRIER TRANSFERASE"/>
    <property type="match status" value="1"/>
</dbReference>
<evidence type="ECO:0000256" key="1">
    <source>
        <dbReference type="ARBA" id="ARBA00006464"/>
    </source>
</evidence>
<dbReference type="STRING" id="1265846.PROCOU_08517"/>
<comment type="caution">
    <text evidence="4">The sequence shown here is derived from an EMBL/GenBank/DDBJ whole genome shotgun (WGS) entry which is preliminary data.</text>
</comment>
<keyword evidence="2" id="KW-0812">Transmembrane</keyword>
<dbReference type="AlphaFoldDB" id="A0A4R6ZL90"/>
<accession>A0A4R6ZL90</accession>
<dbReference type="PANTHER" id="PTHR30576:SF10">
    <property type="entry name" value="SLL5057 PROTEIN"/>
    <property type="match status" value="1"/>
</dbReference>
<evidence type="ECO:0000313" key="5">
    <source>
        <dbReference type="Proteomes" id="UP000295558"/>
    </source>
</evidence>
<keyword evidence="2" id="KW-0472">Membrane</keyword>
<protein>
    <submittedName>
        <fullName evidence="4">Lipopolysaccharide/colanic/teichoic acid biosynthesis glycosyltransferase</fullName>
    </submittedName>
</protein>
<gene>
    <name evidence="4" type="ORF">DFP96_10587</name>
</gene>
<keyword evidence="5" id="KW-1185">Reference proteome</keyword>
<dbReference type="GO" id="GO:0016780">
    <property type="term" value="F:phosphotransferase activity, for other substituted phosphate groups"/>
    <property type="evidence" value="ECO:0007669"/>
    <property type="project" value="TreeGrafter"/>
</dbReference>
<dbReference type="EMBL" id="SNZK01000005">
    <property type="protein sequence ID" value="TDR53163.1"/>
    <property type="molecule type" value="Genomic_DNA"/>
</dbReference>
<comment type="similarity">
    <text evidence="1">Belongs to the bacterial sugar transferase family.</text>
</comment>
<sequence length="228" mass="26531">MKVEKVDFKMAQATPQFSEQSRTSYEKPVHDRAWRLFDFIAAILALIISAPILLIISASIKIENWKAPIFFKQKRVGKNGKTFYMYKFRSMYVDAEAQLAKLQAQNEMEGHMFKMKDDPRITKVGKWIRKTSLDEFPQFINILKGDMSFVGPRPPLTTEYEKYTNYDKKRLLVTPGCTGLWQVSGRNNVTFQEMVELDLKYIKKRSILFNIKILLLTFKEFTGKGSGM</sequence>
<evidence type="ECO:0000259" key="3">
    <source>
        <dbReference type="Pfam" id="PF02397"/>
    </source>
</evidence>
<proteinExistence type="inferred from homology"/>
<organism evidence="4 5">
    <name type="scientific">Listeria rocourtiae</name>
    <dbReference type="NCBI Taxonomy" id="647910"/>
    <lineage>
        <taxon>Bacteria</taxon>
        <taxon>Bacillati</taxon>
        <taxon>Bacillota</taxon>
        <taxon>Bacilli</taxon>
        <taxon>Bacillales</taxon>
        <taxon>Listeriaceae</taxon>
        <taxon>Listeria</taxon>
    </lineage>
</organism>
<name>A0A4R6ZL90_9LIST</name>
<dbReference type="Proteomes" id="UP000295558">
    <property type="component" value="Unassembled WGS sequence"/>
</dbReference>
<evidence type="ECO:0000256" key="2">
    <source>
        <dbReference type="SAM" id="Phobius"/>
    </source>
</evidence>
<reference evidence="4 5" key="1">
    <citation type="submission" date="2019-03" db="EMBL/GenBank/DDBJ databases">
        <title>Genomic Encyclopedia of Type Strains, Phase III (KMG-III): the genomes of soil and plant-associated and newly described type strains.</title>
        <authorList>
            <person name="Whitman W."/>
        </authorList>
    </citation>
    <scope>NUCLEOTIDE SEQUENCE [LARGE SCALE GENOMIC DNA]</scope>
    <source>
        <strain evidence="4 5">CECT 7972</strain>
    </source>
</reference>
<feature type="transmembrane region" description="Helical" evidence="2">
    <location>
        <begin position="36"/>
        <end position="56"/>
    </location>
</feature>
<keyword evidence="4" id="KW-0808">Transferase</keyword>
<evidence type="ECO:0000313" key="4">
    <source>
        <dbReference type="EMBL" id="TDR53163.1"/>
    </source>
</evidence>
<keyword evidence="2" id="KW-1133">Transmembrane helix</keyword>